<dbReference type="PANTHER" id="PTHR47840">
    <property type="entry name" value="ZN(II)2CYS6 TRANSCRIPTION FACTOR (EUROFUNG)-RELATED"/>
    <property type="match status" value="1"/>
</dbReference>
<evidence type="ECO:0000256" key="2">
    <source>
        <dbReference type="ARBA" id="ARBA00023163"/>
    </source>
</evidence>
<keyword evidence="5" id="KW-1185">Reference proteome</keyword>
<accession>A0A6A6ZXN3</accession>
<evidence type="ECO:0000256" key="1">
    <source>
        <dbReference type="ARBA" id="ARBA00023015"/>
    </source>
</evidence>
<evidence type="ECO:0000313" key="5">
    <source>
        <dbReference type="Proteomes" id="UP000799424"/>
    </source>
</evidence>
<keyword evidence="2" id="KW-0804">Transcription</keyword>
<sequence>MEDDAIAVRIVLIMKHLLAVEANAFSGTEYSTTTNASDAAAAECHEGYVYGEKAYKIRIPYFGTIDLQPKPTPSSHFPQSGSTMPTDIPALINDAVGSNQATLLNGDNQWSHQPQSSFAGTETYNYNAHGLGNFDTLDDWTLQSINDSLFDSLFSGVDDQNLAFNMLNC</sequence>
<name>A0A6A6ZXN3_9PLEO</name>
<gene>
    <name evidence="4" type="ORF">CC86DRAFT_370692</name>
</gene>
<dbReference type="EMBL" id="MU006227">
    <property type="protein sequence ID" value="KAF2825801.1"/>
    <property type="molecule type" value="Genomic_DNA"/>
</dbReference>
<dbReference type="AlphaFoldDB" id="A0A6A6ZXN3"/>
<keyword evidence="1" id="KW-0805">Transcription regulation</keyword>
<reference evidence="4" key="1">
    <citation type="journal article" date="2020" name="Stud. Mycol.">
        <title>101 Dothideomycetes genomes: a test case for predicting lifestyles and emergence of pathogens.</title>
        <authorList>
            <person name="Haridas S."/>
            <person name="Albert R."/>
            <person name="Binder M."/>
            <person name="Bloem J."/>
            <person name="Labutti K."/>
            <person name="Salamov A."/>
            <person name="Andreopoulos B."/>
            <person name="Baker S."/>
            <person name="Barry K."/>
            <person name="Bills G."/>
            <person name="Bluhm B."/>
            <person name="Cannon C."/>
            <person name="Castanera R."/>
            <person name="Culley D."/>
            <person name="Daum C."/>
            <person name="Ezra D."/>
            <person name="Gonzalez J."/>
            <person name="Henrissat B."/>
            <person name="Kuo A."/>
            <person name="Liang C."/>
            <person name="Lipzen A."/>
            <person name="Lutzoni F."/>
            <person name="Magnuson J."/>
            <person name="Mondo S."/>
            <person name="Nolan M."/>
            <person name="Ohm R."/>
            <person name="Pangilinan J."/>
            <person name="Park H.-J."/>
            <person name="Ramirez L."/>
            <person name="Alfaro M."/>
            <person name="Sun H."/>
            <person name="Tritt A."/>
            <person name="Yoshinaga Y."/>
            <person name="Zwiers L.-H."/>
            <person name="Turgeon B."/>
            <person name="Goodwin S."/>
            <person name="Spatafora J."/>
            <person name="Crous P."/>
            <person name="Grigoriev I."/>
        </authorList>
    </citation>
    <scope>NUCLEOTIDE SEQUENCE</scope>
    <source>
        <strain evidence="4">CBS 113818</strain>
    </source>
</reference>
<keyword evidence="3" id="KW-0539">Nucleus</keyword>
<dbReference type="Proteomes" id="UP000799424">
    <property type="component" value="Unassembled WGS sequence"/>
</dbReference>
<dbReference type="PANTHER" id="PTHR47840:SF1">
    <property type="entry name" value="ZN(II)2CYS6 TRANSCRIPTION FACTOR (EUROFUNG)"/>
    <property type="match status" value="1"/>
</dbReference>
<protein>
    <submittedName>
        <fullName evidence="4">Uncharacterized protein</fullName>
    </submittedName>
</protein>
<evidence type="ECO:0000313" key="4">
    <source>
        <dbReference type="EMBL" id="KAF2825801.1"/>
    </source>
</evidence>
<organism evidence="4 5">
    <name type="scientific">Ophiobolus disseminans</name>
    <dbReference type="NCBI Taxonomy" id="1469910"/>
    <lineage>
        <taxon>Eukaryota</taxon>
        <taxon>Fungi</taxon>
        <taxon>Dikarya</taxon>
        <taxon>Ascomycota</taxon>
        <taxon>Pezizomycotina</taxon>
        <taxon>Dothideomycetes</taxon>
        <taxon>Pleosporomycetidae</taxon>
        <taxon>Pleosporales</taxon>
        <taxon>Pleosporineae</taxon>
        <taxon>Phaeosphaeriaceae</taxon>
        <taxon>Ophiobolus</taxon>
    </lineage>
</organism>
<proteinExistence type="predicted"/>
<evidence type="ECO:0000256" key="3">
    <source>
        <dbReference type="ARBA" id="ARBA00023242"/>
    </source>
</evidence>